<dbReference type="AlphaFoldDB" id="A0ABD3CIC4"/>
<gene>
    <name evidence="3" type="ORF">CASFOL_008088</name>
    <name evidence="2" type="ORF">CASFOL_026595</name>
</gene>
<evidence type="ECO:0000256" key="1">
    <source>
        <dbReference type="SAM" id="MobiDB-lite"/>
    </source>
</evidence>
<keyword evidence="4" id="KW-1185">Reference proteome</keyword>
<evidence type="ECO:0000313" key="3">
    <source>
        <dbReference type="EMBL" id="KAL3647120.1"/>
    </source>
</evidence>
<dbReference type="EMBL" id="JAVIJP010000009">
    <property type="protein sequence ID" value="KAL3647120.1"/>
    <property type="molecule type" value="Genomic_DNA"/>
</dbReference>
<proteinExistence type="predicted"/>
<dbReference type="EMBL" id="JAVIJP010000034">
    <property type="protein sequence ID" value="KAL3629373.1"/>
    <property type="molecule type" value="Genomic_DNA"/>
</dbReference>
<reference evidence="4" key="1">
    <citation type="journal article" date="2024" name="IScience">
        <title>Strigolactones Initiate the Formation of Haustorium-like Structures in Castilleja.</title>
        <authorList>
            <person name="Buerger M."/>
            <person name="Peterson D."/>
            <person name="Chory J."/>
        </authorList>
    </citation>
    <scope>NUCLEOTIDE SEQUENCE [LARGE SCALE GENOMIC DNA]</scope>
</reference>
<feature type="region of interest" description="Disordered" evidence="1">
    <location>
        <begin position="1"/>
        <end position="46"/>
    </location>
</feature>
<accession>A0ABD3CIC4</accession>
<organism evidence="2 4">
    <name type="scientific">Castilleja foliolosa</name>
    <dbReference type="NCBI Taxonomy" id="1961234"/>
    <lineage>
        <taxon>Eukaryota</taxon>
        <taxon>Viridiplantae</taxon>
        <taxon>Streptophyta</taxon>
        <taxon>Embryophyta</taxon>
        <taxon>Tracheophyta</taxon>
        <taxon>Spermatophyta</taxon>
        <taxon>Magnoliopsida</taxon>
        <taxon>eudicotyledons</taxon>
        <taxon>Gunneridae</taxon>
        <taxon>Pentapetalae</taxon>
        <taxon>asterids</taxon>
        <taxon>lamiids</taxon>
        <taxon>Lamiales</taxon>
        <taxon>Orobanchaceae</taxon>
        <taxon>Pedicularideae</taxon>
        <taxon>Castillejinae</taxon>
        <taxon>Castilleja</taxon>
    </lineage>
</organism>
<evidence type="ECO:0000313" key="2">
    <source>
        <dbReference type="EMBL" id="KAL3629373.1"/>
    </source>
</evidence>
<evidence type="ECO:0000313" key="4">
    <source>
        <dbReference type="Proteomes" id="UP001632038"/>
    </source>
</evidence>
<name>A0ABD3CIC4_9LAMI</name>
<comment type="caution">
    <text evidence="2">The sequence shown here is derived from an EMBL/GenBank/DDBJ whole genome shotgun (WGS) entry which is preliminary data.</text>
</comment>
<dbReference type="Proteomes" id="UP001632038">
    <property type="component" value="Unassembled WGS sequence"/>
</dbReference>
<sequence>MQIQPKPRKPEPWPDSSTPNPGRPDSNPAYRVQVGDGRRGCHGGSPDLIWALDGVGWLRQ</sequence>
<reference evidence="2" key="2">
    <citation type="submission" date="2024-11" db="EMBL/GenBank/DDBJ databases">
        <authorList>
            <person name="Burger M."/>
            <person name="Chory J."/>
        </authorList>
    </citation>
    <scope>NUCLEOTIDE SEQUENCE</scope>
    <source>
        <strain evidence="2">Tecolote</strain>
        <tissue evidence="2">Flower</tissue>
    </source>
</reference>
<protein>
    <submittedName>
        <fullName evidence="2">Uncharacterized protein</fullName>
    </submittedName>
</protein>